<feature type="domain" description="TadE-like" evidence="2">
    <location>
        <begin position="24"/>
        <end position="62"/>
    </location>
</feature>
<keyword evidence="1" id="KW-0472">Membrane</keyword>
<evidence type="ECO:0000313" key="3">
    <source>
        <dbReference type="EMBL" id="RJF70207.1"/>
    </source>
</evidence>
<name>A0A418V2D2_RHOPL</name>
<feature type="transmembrane region" description="Helical" evidence="1">
    <location>
        <begin position="30"/>
        <end position="53"/>
    </location>
</feature>
<protein>
    <submittedName>
        <fullName evidence="3">Pilus assembly protein</fullName>
    </submittedName>
</protein>
<dbReference type="EMBL" id="QYYD01000019">
    <property type="protein sequence ID" value="RJF70207.1"/>
    <property type="molecule type" value="Genomic_DNA"/>
</dbReference>
<comment type="caution">
    <text evidence="3">The sequence shown here is derived from an EMBL/GenBank/DDBJ whole genome shotgun (WGS) entry which is preliminary data.</text>
</comment>
<gene>
    <name evidence="3" type="ORF">D4Q52_18075</name>
</gene>
<evidence type="ECO:0000259" key="2">
    <source>
        <dbReference type="Pfam" id="PF07811"/>
    </source>
</evidence>
<evidence type="ECO:0000313" key="4">
    <source>
        <dbReference type="Proteomes" id="UP000285523"/>
    </source>
</evidence>
<accession>A0A418V2D2</accession>
<dbReference type="AlphaFoldDB" id="A0A418V2D2"/>
<organism evidence="3 4">
    <name type="scientific">Rhodopseudomonas palustris</name>
    <dbReference type="NCBI Taxonomy" id="1076"/>
    <lineage>
        <taxon>Bacteria</taxon>
        <taxon>Pseudomonadati</taxon>
        <taxon>Pseudomonadota</taxon>
        <taxon>Alphaproteobacteria</taxon>
        <taxon>Hyphomicrobiales</taxon>
        <taxon>Nitrobacteraceae</taxon>
        <taxon>Rhodopseudomonas</taxon>
    </lineage>
</organism>
<evidence type="ECO:0000256" key="1">
    <source>
        <dbReference type="SAM" id="Phobius"/>
    </source>
</evidence>
<reference evidence="3 4" key="1">
    <citation type="submission" date="2018-09" db="EMBL/GenBank/DDBJ databases">
        <title>Draft genome sequence of Rhodopseudomonas palustris 2.1.18.</title>
        <authorList>
            <person name="Robertson S.L."/>
            <person name="Meyer T.E."/>
            <person name="Kyndt J.A."/>
        </authorList>
    </citation>
    <scope>NUCLEOTIDE SEQUENCE [LARGE SCALE GENOMIC DNA]</scope>
    <source>
        <strain evidence="3 4">2.1.18</strain>
    </source>
</reference>
<dbReference type="Pfam" id="PF07811">
    <property type="entry name" value="TadE"/>
    <property type="match status" value="1"/>
</dbReference>
<proteinExistence type="predicted"/>
<sequence length="210" mass="22387">MAMIDMAGSSGHPKFQTFAADARGVAAVEFAMALPIMLVLLFGVIEITSGFVAKRRLTMATRTFSDLVSRGDKIDAPGLATISAIGGQVMSPHAADPLMATISQIKVAKDANNKVTATIHWSKAVIFDSTGVPSLTASSLKVGDAATVTDALQVAPHYPFYLVKSETTYKYVPMFGYVVAKAGIDLKDEAYTKPRQTNVRDCVLYDTATC</sequence>
<keyword evidence="1" id="KW-0812">Transmembrane</keyword>
<dbReference type="Proteomes" id="UP000285523">
    <property type="component" value="Unassembled WGS sequence"/>
</dbReference>
<dbReference type="InterPro" id="IPR012495">
    <property type="entry name" value="TadE-like_dom"/>
</dbReference>
<keyword evidence="1" id="KW-1133">Transmembrane helix</keyword>